<evidence type="ECO:0000256" key="5">
    <source>
        <dbReference type="ARBA" id="ARBA00022960"/>
    </source>
</evidence>
<keyword evidence="5" id="KW-0133">Cell shape</keyword>
<dbReference type="GO" id="GO:0051301">
    <property type="term" value="P:cell division"/>
    <property type="evidence" value="ECO:0007669"/>
    <property type="project" value="UniProtKB-KW"/>
</dbReference>
<name>A0A160VHV9_9ZZZZ</name>
<evidence type="ECO:0000256" key="9">
    <source>
        <dbReference type="ARBA" id="ARBA00032370"/>
    </source>
</evidence>
<dbReference type="GO" id="GO:0008360">
    <property type="term" value="P:regulation of cell shape"/>
    <property type="evidence" value="ECO:0007669"/>
    <property type="project" value="UniProtKB-KW"/>
</dbReference>
<dbReference type="GO" id="GO:0032153">
    <property type="term" value="C:cell division site"/>
    <property type="evidence" value="ECO:0007669"/>
    <property type="project" value="TreeGrafter"/>
</dbReference>
<evidence type="ECO:0000256" key="1">
    <source>
        <dbReference type="ARBA" id="ARBA00004141"/>
    </source>
</evidence>
<gene>
    <name evidence="13" type="ORF">MGWOODY_Mmi1714</name>
</gene>
<proteinExistence type="predicted"/>
<comment type="subcellular location">
    <subcellularLocation>
        <location evidence="1">Membrane</location>
        <topology evidence="1">Multi-pass membrane protein</topology>
    </subcellularLocation>
</comment>
<feature type="transmembrane region" description="Helical" evidence="12">
    <location>
        <begin position="275"/>
        <end position="300"/>
    </location>
</feature>
<keyword evidence="2" id="KW-0328">Glycosyltransferase</keyword>
<evidence type="ECO:0000256" key="10">
    <source>
        <dbReference type="ARBA" id="ARBA00044770"/>
    </source>
</evidence>
<dbReference type="GO" id="GO:0008955">
    <property type="term" value="F:peptidoglycan glycosyltransferase activity"/>
    <property type="evidence" value="ECO:0007669"/>
    <property type="project" value="UniProtKB-EC"/>
</dbReference>
<dbReference type="EMBL" id="FAXC01000389">
    <property type="protein sequence ID" value="CUV10273.1"/>
    <property type="molecule type" value="Genomic_DNA"/>
</dbReference>
<evidence type="ECO:0000256" key="4">
    <source>
        <dbReference type="ARBA" id="ARBA00022692"/>
    </source>
</evidence>
<dbReference type="GO" id="GO:0015648">
    <property type="term" value="F:lipid-linked peptidoglycan transporter activity"/>
    <property type="evidence" value="ECO:0007669"/>
    <property type="project" value="TreeGrafter"/>
</dbReference>
<organism evidence="13">
    <name type="scientific">hydrothermal vent metagenome</name>
    <dbReference type="NCBI Taxonomy" id="652676"/>
    <lineage>
        <taxon>unclassified sequences</taxon>
        <taxon>metagenomes</taxon>
        <taxon>ecological metagenomes</taxon>
    </lineage>
</organism>
<evidence type="ECO:0000256" key="11">
    <source>
        <dbReference type="ARBA" id="ARBA00049902"/>
    </source>
</evidence>
<evidence type="ECO:0000313" key="13">
    <source>
        <dbReference type="EMBL" id="CUV10273.1"/>
    </source>
</evidence>
<keyword evidence="6" id="KW-0573">Peptidoglycan synthesis</keyword>
<keyword evidence="4 12" id="KW-0812">Transmembrane</keyword>
<feature type="transmembrane region" description="Helical" evidence="12">
    <location>
        <begin position="350"/>
        <end position="371"/>
    </location>
</feature>
<dbReference type="Pfam" id="PF01098">
    <property type="entry name" value="FTSW_RODA_SPOVE"/>
    <property type="match status" value="1"/>
</dbReference>
<feature type="transmembrane region" description="Helical" evidence="12">
    <location>
        <begin position="80"/>
        <end position="100"/>
    </location>
</feature>
<dbReference type="InterPro" id="IPR001182">
    <property type="entry name" value="FtsW/RodA"/>
</dbReference>
<feature type="transmembrane region" description="Helical" evidence="12">
    <location>
        <begin position="193"/>
        <end position="213"/>
    </location>
</feature>
<accession>A0A160VHV9</accession>
<feature type="transmembrane region" description="Helical" evidence="12">
    <location>
        <begin position="169"/>
        <end position="186"/>
    </location>
</feature>
<feature type="transmembrane region" description="Helical" evidence="12">
    <location>
        <begin position="12"/>
        <end position="34"/>
    </location>
</feature>
<evidence type="ECO:0000256" key="12">
    <source>
        <dbReference type="SAM" id="Phobius"/>
    </source>
</evidence>
<feature type="transmembrane region" description="Helical" evidence="12">
    <location>
        <begin position="320"/>
        <end position="344"/>
    </location>
</feature>
<comment type="catalytic activity">
    <reaction evidence="11">
        <text>[GlcNAc-(1-&gt;4)-Mur2Ac(oyl-L-Ala-gamma-D-Glu-L-Lys-D-Ala-D-Ala)](n)-di-trans,octa-cis-undecaprenyl diphosphate + beta-D-GlcNAc-(1-&gt;4)-Mur2Ac(oyl-L-Ala-gamma-D-Glu-L-Lys-D-Ala-D-Ala)-di-trans,octa-cis-undecaprenyl diphosphate = [GlcNAc-(1-&gt;4)-Mur2Ac(oyl-L-Ala-gamma-D-Glu-L-Lys-D-Ala-D-Ala)](n+1)-di-trans,octa-cis-undecaprenyl diphosphate + di-trans,octa-cis-undecaprenyl diphosphate + H(+)</text>
        <dbReference type="Rhea" id="RHEA:23708"/>
        <dbReference type="Rhea" id="RHEA-COMP:9602"/>
        <dbReference type="Rhea" id="RHEA-COMP:9603"/>
        <dbReference type="ChEBI" id="CHEBI:15378"/>
        <dbReference type="ChEBI" id="CHEBI:58405"/>
        <dbReference type="ChEBI" id="CHEBI:60033"/>
        <dbReference type="ChEBI" id="CHEBI:78435"/>
        <dbReference type="EC" id="2.4.99.28"/>
    </reaction>
</comment>
<feature type="transmembrane region" description="Helical" evidence="12">
    <location>
        <begin position="112"/>
        <end position="133"/>
    </location>
</feature>
<evidence type="ECO:0000256" key="2">
    <source>
        <dbReference type="ARBA" id="ARBA00022676"/>
    </source>
</evidence>
<keyword evidence="3" id="KW-0808">Transferase</keyword>
<evidence type="ECO:0000256" key="7">
    <source>
        <dbReference type="ARBA" id="ARBA00022989"/>
    </source>
</evidence>
<keyword evidence="13" id="KW-0132">Cell division</keyword>
<keyword evidence="13" id="KW-0131">Cell cycle</keyword>
<dbReference type="PANTHER" id="PTHR30474">
    <property type="entry name" value="CELL CYCLE PROTEIN"/>
    <property type="match status" value="1"/>
</dbReference>
<evidence type="ECO:0000256" key="8">
    <source>
        <dbReference type="ARBA" id="ARBA00023136"/>
    </source>
</evidence>
<protein>
    <recommendedName>
        <fullName evidence="10">peptidoglycan glycosyltransferase</fullName>
        <ecNumber evidence="10">2.4.99.28</ecNumber>
    </recommendedName>
    <alternativeName>
        <fullName evidence="9">Peptidoglycan polymerase</fullName>
    </alternativeName>
</protein>
<feature type="transmembrane region" description="Helical" evidence="12">
    <location>
        <begin position="54"/>
        <end position="73"/>
    </location>
</feature>
<dbReference type="GO" id="GO:0009252">
    <property type="term" value="P:peptidoglycan biosynthetic process"/>
    <property type="evidence" value="ECO:0007669"/>
    <property type="project" value="UniProtKB-KW"/>
</dbReference>
<dbReference type="AlphaFoldDB" id="A0A160VHV9"/>
<keyword evidence="7 12" id="KW-1133">Transmembrane helix</keyword>
<dbReference type="GO" id="GO:0005886">
    <property type="term" value="C:plasma membrane"/>
    <property type="evidence" value="ECO:0007669"/>
    <property type="project" value="TreeGrafter"/>
</dbReference>
<dbReference type="PANTHER" id="PTHR30474:SF2">
    <property type="entry name" value="PEPTIDOGLYCAN GLYCOSYLTRANSFERASE FTSW-RELATED"/>
    <property type="match status" value="1"/>
</dbReference>
<evidence type="ECO:0000256" key="6">
    <source>
        <dbReference type="ARBA" id="ARBA00022984"/>
    </source>
</evidence>
<evidence type="ECO:0000256" key="3">
    <source>
        <dbReference type="ARBA" id="ARBA00022679"/>
    </source>
</evidence>
<reference evidence="13" key="1">
    <citation type="submission" date="2015-10" db="EMBL/GenBank/DDBJ databases">
        <authorList>
            <person name="Gilbert D.G."/>
        </authorList>
    </citation>
    <scope>NUCLEOTIDE SEQUENCE</scope>
</reference>
<sequence length="390" mass="42888">MKQLDIITKKYDQILLVLIIILCVVGTVMLYSSSSSISLNETGGVTDTLFLRSHLKRLIVGMMAMFLFIFLDYRKLKSIAPYIMIGAIILLLITKLVYVIRGISFPARWLDLGLFTVQTSDVARFSLIIYLAYYIDKKRDKIKDFYTGFFPPIVLMAGILAAIVIQPDFSTGAVIGLIGFAMLFIGGARLPHIMATGAVAAAVMIPVMLMRSYRMKRVIYWLSSVFGMSTEANQEVIGYQAQQSLISLGNGGFWGLGLGNSMEKNLFLPTPHTDFIYAIIGEELGLLGAIFVITLFLLIFQRGIKIAKETTDPFGVMLTVGISFSIIIYAFINVAVVTGIIPVTGLPMPLVSHGGSSLVMNLACLGILLNISQAKRSVNHRSGWRPQFNG</sequence>
<dbReference type="EC" id="2.4.99.28" evidence="10"/>
<keyword evidence="8 12" id="KW-0472">Membrane</keyword>
<feature type="transmembrane region" description="Helical" evidence="12">
    <location>
        <begin position="145"/>
        <end position="163"/>
    </location>
</feature>